<keyword evidence="1" id="KW-0732">Signal</keyword>
<dbReference type="PANTHER" id="PTHR31528:SF3">
    <property type="entry name" value="THIAMINE BIOSYNTHESIS PROTEIN HI_0357-RELATED"/>
    <property type="match status" value="1"/>
</dbReference>
<feature type="chain" id="PRO_5011789487" evidence="1">
    <location>
        <begin position="27"/>
        <end position="318"/>
    </location>
</feature>
<dbReference type="Gene3D" id="3.40.190.10">
    <property type="entry name" value="Periplasmic binding protein-like II"/>
    <property type="match status" value="2"/>
</dbReference>
<dbReference type="Proteomes" id="UP000199647">
    <property type="component" value="Unassembled WGS sequence"/>
</dbReference>
<feature type="domain" description="SsuA/THI5-like" evidence="2">
    <location>
        <begin position="39"/>
        <end position="250"/>
    </location>
</feature>
<dbReference type="EMBL" id="FOFG01000012">
    <property type="protein sequence ID" value="SER17062.1"/>
    <property type="molecule type" value="Genomic_DNA"/>
</dbReference>
<evidence type="ECO:0000313" key="3">
    <source>
        <dbReference type="EMBL" id="SER17062.1"/>
    </source>
</evidence>
<dbReference type="AlphaFoldDB" id="A0A1H9M067"/>
<sequence length="318" mass="34636">MLKRLVLNRLALGTVAALIMMQSAHAADKLTVMLDWFINPDHAPILVAQQIGAFKDEGLDVEIVPPADPSVPPRLLAAKQVDLALSYQPQLYLLADQGLPVVRVGTLIDHPLNTLLAIEGNGIKDIAGFKGKKIGFSVSGVEDATLGTMLAKGGLSVKDVSLVNVNFQLVSALLSKQVDGVIGAYRNVEVNEIKEHGVTPVVFNVEDYGIPAYDELIILANKDSAKDPRIPKFLAALKKGTDYLLAHPAETWATFAKEHADLNNELNKASWQQTLPMFDKDPAKLDAARYEAYGKFLFDSKLIKKELPVSDYAIDVTK</sequence>
<evidence type="ECO:0000313" key="4">
    <source>
        <dbReference type="Proteomes" id="UP000199647"/>
    </source>
</evidence>
<evidence type="ECO:0000259" key="2">
    <source>
        <dbReference type="Pfam" id="PF09084"/>
    </source>
</evidence>
<dbReference type="PANTHER" id="PTHR31528">
    <property type="entry name" value="4-AMINO-5-HYDROXYMETHYL-2-METHYLPYRIMIDINE PHOSPHATE SYNTHASE THI11-RELATED"/>
    <property type="match status" value="1"/>
</dbReference>
<dbReference type="GO" id="GO:0009228">
    <property type="term" value="P:thiamine biosynthetic process"/>
    <property type="evidence" value="ECO:0007669"/>
    <property type="project" value="InterPro"/>
</dbReference>
<organism evidence="3 4">
    <name type="scientific">Faunimonas pinastri</name>
    <dbReference type="NCBI Taxonomy" id="1855383"/>
    <lineage>
        <taxon>Bacteria</taxon>
        <taxon>Pseudomonadati</taxon>
        <taxon>Pseudomonadota</taxon>
        <taxon>Alphaproteobacteria</taxon>
        <taxon>Hyphomicrobiales</taxon>
        <taxon>Afifellaceae</taxon>
        <taxon>Faunimonas</taxon>
    </lineage>
</organism>
<feature type="signal peptide" evidence="1">
    <location>
        <begin position="1"/>
        <end position="26"/>
    </location>
</feature>
<name>A0A1H9M067_9HYPH</name>
<gene>
    <name evidence="3" type="ORF">SAMN05216548_11285</name>
</gene>
<protein>
    <submittedName>
        <fullName evidence="3">Putative hydroxymethylpyrimidine transport system substrate-binding protein</fullName>
    </submittedName>
</protein>
<dbReference type="InterPro" id="IPR027939">
    <property type="entry name" value="NMT1/THI5"/>
</dbReference>
<dbReference type="STRING" id="1855383.SAMN05216548_11285"/>
<dbReference type="InterPro" id="IPR015168">
    <property type="entry name" value="SsuA/THI5"/>
</dbReference>
<dbReference type="RefSeq" id="WP_238858362.1">
    <property type="nucleotide sequence ID" value="NZ_FOFG01000012.1"/>
</dbReference>
<evidence type="ECO:0000256" key="1">
    <source>
        <dbReference type="SAM" id="SignalP"/>
    </source>
</evidence>
<accession>A0A1H9M067</accession>
<dbReference type="SUPFAM" id="SSF53850">
    <property type="entry name" value="Periplasmic binding protein-like II"/>
    <property type="match status" value="1"/>
</dbReference>
<keyword evidence="4" id="KW-1185">Reference proteome</keyword>
<proteinExistence type="predicted"/>
<dbReference type="Pfam" id="PF09084">
    <property type="entry name" value="NMT1"/>
    <property type="match status" value="1"/>
</dbReference>
<reference evidence="3 4" key="1">
    <citation type="submission" date="2016-10" db="EMBL/GenBank/DDBJ databases">
        <authorList>
            <person name="de Groot N.N."/>
        </authorList>
    </citation>
    <scope>NUCLEOTIDE SEQUENCE [LARGE SCALE GENOMIC DNA]</scope>
    <source>
        <strain evidence="3 4">A52C2</strain>
    </source>
</reference>